<evidence type="ECO:0000259" key="5">
    <source>
        <dbReference type="Pfam" id="PF07638"/>
    </source>
</evidence>
<dbReference type="InterPro" id="IPR013324">
    <property type="entry name" value="RNA_pol_sigma_r3/r4-like"/>
</dbReference>
<dbReference type="PANTHER" id="PTHR43133:SF39">
    <property type="entry name" value="SIMILAR TO RNA POLYMERASE SIGMA-E FACTOR"/>
    <property type="match status" value="1"/>
</dbReference>
<organism evidence="6 7">
    <name type="scientific">Henriciella pelagia</name>
    <dbReference type="NCBI Taxonomy" id="1977912"/>
    <lineage>
        <taxon>Bacteria</taxon>
        <taxon>Pseudomonadati</taxon>
        <taxon>Pseudomonadota</taxon>
        <taxon>Alphaproteobacteria</taxon>
        <taxon>Hyphomonadales</taxon>
        <taxon>Hyphomonadaceae</taxon>
        <taxon>Henriciella</taxon>
    </lineage>
</organism>
<dbReference type="InterPro" id="IPR036388">
    <property type="entry name" value="WH-like_DNA-bd_sf"/>
</dbReference>
<dbReference type="CDD" id="cd06171">
    <property type="entry name" value="Sigma70_r4"/>
    <property type="match status" value="1"/>
</dbReference>
<evidence type="ECO:0000256" key="3">
    <source>
        <dbReference type="ARBA" id="ARBA00023082"/>
    </source>
</evidence>
<comment type="caution">
    <text evidence="6">The sequence shown here is derived from an EMBL/GenBank/DDBJ whole genome shotgun (WGS) entry which is preliminary data.</text>
</comment>
<evidence type="ECO:0000256" key="1">
    <source>
        <dbReference type="ARBA" id="ARBA00010641"/>
    </source>
</evidence>
<dbReference type="NCBIfam" id="TIGR02937">
    <property type="entry name" value="sigma70-ECF"/>
    <property type="match status" value="1"/>
</dbReference>
<dbReference type="Proteomes" id="UP000628854">
    <property type="component" value="Unassembled WGS sequence"/>
</dbReference>
<dbReference type="PANTHER" id="PTHR43133">
    <property type="entry name" value="RNA POLYMERASE ECF-TYPE SIGMA FACTO"/>
    <property type="match status" value="1"/>
</dbReference>
<dbReference type="Pfam" id="PF07638">
    <property type="entry name" value="Sigma70_ECF"/>
    <property type="match status" value="1"/>
</dbReference>
<proteinExistence type="inferred from homology"/>
<protein>
    <submittedName>
        <fullName evidence="6">DNA-directed RNA polymerase sigma-70 factor</fullName>
    </submittedName>
</protein>
<reference evidence="7" key="1">
    <citation type="journal article" date="2019" name="Int. J. Syst. Evol. Microbiol.">
        <title>The Global Catalogue of Microorganisms (GCM) 10K type strain sequencing project: providing services to taxonomists for standard genome sequencing and annotation.</title>
        <authorList>
            <consortium name="The Broad Institute Genomics Platform"/>
            <consortium name="The Broad Institute Genome Sequencing Center for Infectious Disease"/>
            <person name="Wu L."/>
            <person name="Ma J."/>
        </authorList>
    </citation>
    <scope>NUCLEOTIDE SEQUENCE [LARGE SCALE GENOMIC DNA]</scope>
    <source>
        <strain evidence="7">CGMCC 1.15928</strain>
    </source>
</reference>
<dbReference type="InterPro" id="IPR053812">
    <property type="entry name" value="HTH_Sigma70_ECF-like"/>
</dbReference>
<dbReference type="Gene3D" id="1.10.1740.10">
    <property type="match status" value="1"/>
</dbReference>
<dbReference type="Gene3D" id="1.10.10.10">
    <property type="entry name" value="Winged helix-like DNA-binding domain superfamily/Winged helix DNA-binding domain"/>
    <property type="match status" value="1"/>
</dbReference>
<comment type="similarity">
    <text evidence="1">Belongs to the sigma-70 factor family. ECF subfamily.</text>
</comment>
<accession>A0ABQ1JYJ8</accession>
<dbReference type="SUPFAM" id="SSF88946">
    <property type="entry name" value="Sigma2 domain of RNA polymerase sigma factors"/>
    <property type="match status" value="1"/>
</dbReference>
<dbReference type="EMBL" id="BMKF01000005">
    <property type="protein sequence ID" value="GGB81913.1"/>
    <property type="molecule type" value="Genomic_DNA"/>
</dbReference>
<evidence type="ECO:0000256" key="4">
    <source>
        <dbReference type="ARBA" id="ARBA00023163"/>
    </source>
</evidence>
<evidence type="ECO:0000313" key="7">
    <source>
        <dbReference type="Proteomes" id="UP000628854"/>
    </source>
</evidence>
<keyword evidence="4" id="KW-0804">Transcription</keyword>
<dbReference type="InterPro" id="IPR011517">
    <property type="entry name" value="RNA_pol_sigma70_ECF-like"/>
</dbReference>
<evidence type="ECO:0000256" key="2">
    <source>
        <dbReference type="ARBA" id="ARBA00023015"/>
    </source>
</evidence>
<feature type="domain" description="RNA polymerase sigma-70 ECF-like HTH" evidence="5">
    <location>
        <begin position="27"/>
        <end position="199"/>
    </location>
</feature>
<evidence type="ECO:0000313" key="6">
    <source>
        <dbReference type="EMBL" id="GGB81913.1"/>
    </source>
</evidence>
<dbReference type="SUPFAM" id="SSF88659">
    <property type="entry name" value="Sigma3 and sigma4 domains of RNA polymerase sigma factors"/>
    <property type="match status" value="1"/>
</dbReference>
<sequence length="203" mass="23371">MPFDCKKGFVERLIEGRDVSNQVETQVLLQDWRRGDTAARNVLFDRLYIELRQISAALLRAESNNSLSTGDLVNEAVLRLIQLDRIDWQDRAHFLALSAKAMRRTLIDHARKKKADKREHQKVTLVTRFESDPQNIDLDSLEKALIRLNALDEEKANIVELRYFGGLSLSEIGEILGTSESTVKRQWRVARAWLMDALKDINV</sequence>
<keyword evidence="6" id="KW-0240">DNA-directed RNA polymerase</keyword>
<dbReference type="InterPro" id="IPR039425">
    <property type="entry name" value="RNA_pol_sigma-70-like"/>
</dbReference>
<keyword evidence="2" id="KW-0805">Transcription regulation</keyword>
<keyword evidence="3" id="KW-0731">Sigma factor</keyword>
<dbReference type="InterPro" id="IPR013325">
    <property type="entry name" value="RNA_pol_sigma_r2"/>
</dbReference>
<keyword evidence="7" id="KW-1185">Reference proteome</keyword>
<dbReference type="GO" id="GO:0000428">
    <property type="term" value="C:DNA-directed RNA polymerase complex"/>
    <property type="evidence" value="ECO:0007669"/>
    <property type="project" value="UniProtKB-KW"/>
</dbReference>
<dbReference type="InterPro" id="IPR014284">
    <property type="entry name" value="RNA_pol_sigma-70_dom"/>
</dbReference>
<dbReference type="NCBIfam" id="TIGR02999">
    <property type="entry name" value="Sig-70_X6"/>
    <property type="match status" value="1"/>
</dbReference>
<name>A0ABQ1JYJ8_9PROT</name>
<gene>
    <name evidence="6" type="ORF">GCM10011503_33340</name>
</gene>